<feature type="compositionally biased region" description="Polar residues" evidence="5">
    <location>
        <begin position="564"/>
        <end position="573"/>
    </location>
</feature>
<organism evidence="7 8">
    <name type="scientific">Oryzias javanicus</name>
    <name type="common">Javanese ricefish</name>
    <name type="synonym">Aplocheilus javanicus</name>
    <dbReference type="NCBI Taxonomy" id="123683"/>
    <lineage>
        <taxon>Eukaryota</taxon>
        <taxon>Metazoa</taxon>
        <taxon>Chordata</taxon>
        <taxon>Craniata</taxon>
        <taxon>Vertebrata</taxon>
        <taxon>Euteleostomi</taxon>
        <taxon>Actinopterygii</taxon>
        <taxon>Neopterygii</taxon>
        <taxon>Teleostei</taxon>
        <taxon>Neoteleostei</taxon>
        <taxon>Acanthomorphata</taxon>
        <taxon>Ovalentaria</taxon>
        <taxon>Atherinomorphae</taxon>
        <taxon>Beloniformes</taxon>
        <taxon>Adrianichthyidae</taxon>
        <taxon>Oryziinae</taxon>
        <taxon>Oryzias</taxon>
    </lineage>
</organism>
<comment type="similarity">
    <text evidence="4">Belongs to the PP2C family.</text>
</comment>
<accession>A0A3S2MB37</accession>
<protein>
    <recommendedName>
        <fullName evidence="6">PPM-type phosphatase domain-containing protein</fullName>
    </recommendedName>
</protein>
<dbReference type="InterPro" id="IPR036457">
    <property type="entry name" value="PPM-type-like_dom_sf"/>
</dbReference>
<dbReference type="OrthoDB" id="10025511at2759"/>
<keyword evidence="3 4" id="KW-0904">Protein phosphatase</keyword>
<dbReference type="Proteomes" id="UP000283210">
    <property type="component" value="Chromosome 14"/>
</dbReference>
<dbReference type="GO" id="GO:0004722">
    <property type="term" value="F:protein serine/threonine phosphatase activity"/>
    <property type="evidence" value="ECO:0007669"/>
    <property type="project" value="InterPro"/>
</dbReference>
<dbReference type="SMART" id="SM00332">
    <property type="entry name" value="PP2Cc"/>
    <property type="match status" value="1"/>
</dbReference>
<keyword evidence="8" id="KW-1185">Reference proteome</keyword>
<dbReference type="PROSITE" id="PS01032">
    <property type="entry name" value="PPM_1"/>
    <property type="match status" value="1"/>
</dbReference>
<evidence type="ECO:0000256" key="3">
    <source>
        <dbReference type="ARBA" id="ARBA00022912"/>
    </source>
</evidence>
<feature type="domain" description="PPM-type phosphatase" evidence="6">
    <location>
        <begin position="88"/>
        <end position="385"/>
    </location>
</feature>
<reference evidence="7 8" key="2">
    <citation type="submission" date="2019-01" db="EMBL/GenBank/DDBJ databases">
        <title>A chromosome length genome reference of the Java medaka (oryzias javanicus).</title>
        <authorList>
            <person name="Herpin A."/>
            <person name="Takehana Y."/>
            <person name="Naruse K."/>
            <person name="Ansai S."/>
            <person name="Kawaguchi M."/>
        </authorList>
    </citation>
    <scope>NUCLEOTIDE SEQUENCE [LARGE SCALE GENOMIC DNA]</scope>
    <source>
        <strain evidence="7">RS831</strain>
        <tissue evidence="7">Whole body</tissue>
    </source>
</reference>
<gene>
    <name evidence="7" type="ORF">OJAV_G00138110</name>
</gene>
<evidence type="ECO:0000313" key="8">
    <source>
        <dbReference type="Proteomes" id="UP000283210"/>
    </source>
</evidence>
<dbReference type="InterPro" id="IPR015655">
    <property type="entry name" value="PP2C"/>
</dbReference>
<reference evidence="7 8" key="1">
    <citation type="submission" date="2018-11" db="EMBL/GenBank/DDBJ databases">
        <authorList>
            <person name="Lopez-Roques C."/>
            <person name="Donnadieu C."/>
            <person name="Bouchez O."/>
            <person name="Klopp C."/>
            <person name="Cabau C."/>
            <person name="Zahm M."/>
        </authorList>
    </citation>
    <scope>NUCLEOTIDE SEQUENCE [LARGE SCALE GENOMIC DNA]</scope>
    <source>
        <strain evidence="7">RS831</strain>
        <tissue evidence="7">Whole body</tissue>
    </source>
</reference>
<dbReference type="InterPro" id="IPR000222">
    <property type="entry name" value="PP2C_BS"/>
</dbReference>
<evidence type="ECO:0000256" key="5">
    <source>
        <dbReference type="SAM" id="MobiDB-lite"/>
    </source>
</evidence>
<dbReference type="InterPro" id="IPR001932">
    <property type="entry name" value="PPM-type_phosphatase-like_dom"/>
</dbReference>
<dbReference type="PROSITE" id="PS51746">
    <property type="entry name" value="PPM_2"/>
    <property type="match status" value="1"/>
</dbReference>
<dbReference type="CDD" id="cd00143">
    <property type="entry name" value="PP2Cc"/>
    <property type="match status" value="1"/>
</dbReference>
<dbReference type="EMBL" id="CM012450">
    <property type="protein sequence ID" value="RVE63620.1"/>
    <property type="molecule type" value="Genomic_DNA"/>
</dbReference>
<name>A0A3S2MB37_ORYJA</name>
<evidence type="ECO:0000256" key="4">
    <source>
        <dbReference type="RuleBase" id="RU003465"/>
    </source>
</evidence>
<dbReference type="Pfam" id="PF00481">
    <property type="entry name" value="PP2C"/>
    <property type="match status" value="1"/>
</dbReference>
<evidence type="ECO:0000259" key="6">
    <source>
        <dbReference type="PROSITE" id="PS51746"/>
    </source>
</evidence>
<keyword evidence="2 4" id="KW-0378">Hydrolase</keyword>
<dbReference type="SUPFAM" id="SSF81606">
    <property type="entry name" value="PP2C-like"/>
    <property type="match status" value="1"/>
</dbReference>
<feature type="region of interest" description="Disordered" evidence="5">
    <location>
        <begin position="36"/>
        <end position="56"/>
    </location>
</feature>
<keyword evidence="1" id="KW-0479">Metal-binding</keyword>
<dbReference type="AlphaFoldDB" id="A0A3S2MB37"/>
<sequence length="591" mass="65323">MEESLMFRMSAFSEQGGRKYMEDVVEIRIEYEPTASSVEDYPKSQRDGGTGGAEDEAAKQPVLAARGHAEPGGPTAVAWVQSLATEDSCSISSPATNQQCAEQVVDTRKSVAFFAVFDGHGGREAAHFASEHLWDLLKRQRGFWSKDPSEVCAALRKGFIACHHAMWKELPAWPKTITGLPSTSGTTASVVVIRGVHMYIAHVGDSAVVVGVKENDSDISLQALEITQDHKPELPKEKERIERLGGSVMKKSGVNRVVWKRPRLTHNGPVRRSTVIDQIPFLAVARSLGDLWSYDFYSGEFVVSPEPDTTVMTLDPKRHRYIILGSDGLWNMMPPTNAVNMCYSHDKMVGPKGMSCARRLGCTALLFWKERMLRADNTTVIVLALQERDAAPIPMHRDEILVDMATGIDQIPFPERLTTHAKSRRRSMRMACFMKRMRYLEKNMRDGHAWSGSEISDPVTAPSMYNESSGTLLQAFGLYEAAFSATAQLLPDADSVRASLPPPEGSHDVFEKQDETTMADCALITPPFKRPRRSSHRTSEPKAPHHKPVKGFSLTTLPEPVLQSADQSAGTSSPDEDDILTQHQSSALCVC</sequence>
<proteinExistence type="inferred from homology"/>
<evidence type="ECO:0000256" key="2">
    <source>
        <dbReference type="ARBA" id="ARBA00022801"/>
    </source>
</evidence>
<dbReference type="GO" id="GO:0046872">
    <property type="term" value="F:metal ion binding"/>
    <property type="evidence" value="ECO:0007669"/>
    <property type="project" value="UniProtKB-KW"/>
</dbReference>
<evidence type="ECO:0000256" key="1">
    <source>
        <dbReference type="ARBA" id="ARBA00022723"/>
    </source>
</evidence>
<evidence type="ECO:0000313" key="7">
    <source>
        <dbReference type="EMBL" id="RVE63620.1"/>
    </source>
</evidence>
<feature type="region of interest" description="Disordered" evidence="5">
    <location>
        <begin position="526"/>
        <end position="578"/>
    </location>
</feature>
<dbReference type="Gene3D" id="3.60.40.10">
    <property type="entry name" value="PPM-type phosphatase domain"/>
    <property type="match status" value="1"/>
</dbReference>
<dbReference type="PANTHER" id="PTHR47992">
    <property type="entry name" value="PROTEIN PHOSPHATASE"/>
    <property type="match status" value="1"/>
</dbReference>